<evidence type="ECO:0000256" key="1">
    <source>
        <dbReference type="ARBA" id="ARBA00023015"/>
    </source>
</evidence>
<evidence type="ECO:0000256" key="3">
    <source>
        <dbReference type="ARBA" id="ARBA00023163"/>
    </source>
</evidence>
<dbReference type="Proteomes" id="UP000283433">
    <property type="component" value="Unassembled WGS sequence"/>
</dbReference>
<feature type="domain" description="HTH gntR-type" evidence="4">
    <location>
        <begin position="5"/>
        <end position="73"/>
    </location>
</feature>
<dbReference type="PRINTS" id="PR00035">
    <property type="entry name" value="HTHGNTR"/>
</dbReference>
<dbReference type="PROSITE" id="PS50949">
    <property type="entry name" value="HTH_GNTR"/>
    <property type="match status" value="1"/>
</dbReference>
<dbReference type="PANTHER" id="PTHR43537:SF47">
    <property type="entry name" value="REGULATORY PROTEIN GNTR HTH"/>
    <property type="match status" value="1"/>
</dbReference>
<dbReference type="Pfam" id="PF00392">
    <property type="entry name" value="GntR"/>
    <property type="match status" value="1"/>
</dbReference>
<evidence type="ECO:0000259" key="4">
    <source>
        <dbReference type="PROSITE" id="PS50949"/>
    </source>
</evidence>
<dbReference type="SMART" id="SM00345">
    <property type="entry name" value="HTH_GNTR"/>
    <property type="match status" value="1"/>
</dbReference>
<dbReference type="RefSeq" id="WP_120181263.1">
    <property type="nucleotide sequence ID" value="NZ_MBTA01000012.1"/>
</dbReference>
<dbReference type="SUPFAM" id="SSF46785">
    <property type="entry name" value="Winged helix' DNA-binding domain"/>
    <property type="match status" value="1"/>
</dbReference>
<accession>A0A419S6V9</accession>
<dbReference type="AlphaFoldDB" id="A0A419S6V9"/>
<dbReference type="InterPro" id="IPR000524">
    <property type="entry name" value="Tscrpt_reg_HTH_GntR"/>
</dbReference>
<dbReference type="GO" id="GO:0003700">
    <property type="term" value="F:DNA-binding transcription factor activity"/>
    <property type="evidence" value="ECO:0007669"/>
    <property type="project" value="InterPro"/>
</dbReference>
<dbReference type="InterPro" id="IPR011711">
    <property type="entry name" value="GntR_C"/>
</dbReference>
<proteinExistence type="predicted"/>
<dbReference type="InterPro" id="IPR036388">
    <property type="entry name" value="WH-like_DNA-bd_sf"/>
</dbReference>
<organism evidence="5 6">
    <name type="scientific">Pelobium manganitolerans</name>
    <dbReference type="NCBI Taxonomy" id="1842495"/>
    <lineage>
        <taxon>Bacteria</taxon>
        <taxon>Pseudomonadati</taxon>
        <taxon>Bacteroidota</taxon>
        <taxon>Sphingobacteriia</taxon>
        <taxon>Sphingobacteriales</taxon>
        <taxon>Sphingobacteriaceae</taxon>
        <taxon>Pelobium</taxon>
    </lineage>
</organism>
<dbReference type="PANTHER" id="PTHR43537">
    <property type="entry name" value="TRANSCRIPTIONAL REGULATOR, GNTR FAMILY"/>
    <property type="match status" value="1"/>
</dbReference>
<name>A0A419S6V9_9SPHI</name>
<dbReference type="SMART" id="SM00895">
    <property type="entry name" value="FCD"/>
    <property type="match status" value="1"/>
</dbReference>
<comment type="caution">
    <text evidence="5">The sequence shown here is derived from an EMBL/GenBank/DDBJ whole genome shotgun (WGS) entry which is preliminary data.</text>
</comment>
<reference evidence="5 6" key="1">
    <citation type="submission" date="2016-07" db="EMBL/GenBank/DDBJ databases">
        <title>Genome of Pelobium manganitolerans.</title>
        <authorList>
            <person name="Wu S."/>
            <person name="Wang G."/>
        </authorList>
    </citation>
    <scope>NUCLEOTIDE SEQUENCE [LARGE SCALE GENOMIC DNA]</scope>
    <source>
        <strain evidence="5 6">YS-25</strain>
    </source>
</reference>
<keyword evidence="3" id="KW-0804">Transcription</keyword>
<evidence type="ECO:0000256" key="2">
    <source>
        <dbReference type="ARBA" id="ARBA00023125"/>
    </source>
</evidence>
<evidence type="ECO:0000313" key="5">
    <source>
        <dbReference type="EMBL" id="RKD17068.1"/>
    </source>
</evidence>
<dbReference type="Gene3D" id="1.10.10.10">
    <property type="entry name" value="Winged helix-like DNA-binding domain superfamily/Winged helix DNA-binding domain"/>
    <property type="match status" value="1"/>
</dbReference>
<dbReference type="CDD" id="cd07377">
    <property type="entry name" value="WHTH_GntR"/>
    <property type="match status" value="1"/>
</dbReference>
<gene>
    <name evidence="5" type="ORF">BCY91_02670</name>
</gene>
<dbReference type="SUPFAM" id="SSF48008">
    <property type="entry name" value="GntR ligand-binding domain-like"/>
    <property type="match status" value="1"/>
</dbReference>
<dbReference type="Pfam" id="PF07729">
    <property type="entry name" value="FCD"/>
    <property type="match status" value="1"/>
</dbReference>
<dbReference type="InterPro" id="IPR036390">
    <property type="entry name" value="WH_DNA-bd_sf"/>
</dbReference>
<dbReference type="InterPro" id="IPR008920">
    <property type="entry name" value="TF_FadR/GntR_C"/>
</dbReference>
<protein>
    <submittedName>
        <fullName evidence="5">GntR family transcriptional regulator</fullName>
    </submittedName>
</protein>
<dbReference type="OrthoDB" id="9799482at2"/>
<keyword evidence="1" id="KW-0805">Transcription regulation</keyword>
<dbReference type="Gene3D" id="1.20.120.530">
    <property type="entry name" value="GntR ligand-binding domain-like"/>
    <property type="match status" value="1"/>
</dbReference>
<sequence>MIKKKSLAEEVAEALRKDIIKGKYLLDEKLPIEPELMKRFGVGRSSIREAIKLLSNAGFLRVQQGLGTFVNCVNAQDGALDERLKRANIEELQEVRQLLEMKIAEKAALNRSEVDIAKLRQYLDQRISYAEANDILNCIEADINFHTALAEASRNELLTDLYQTSSKHVKNWFISIYTETTDFQISHPLHEKLLQHIIKQEAEKAFETVKRIIRHQY</sequence>
<keyword evidence="6" id="KW-1185">Reference proteome</keyword>
<evidence type="ECO:0000313" key="6">
    <source>
        <dbReference type="Proteomes" id="UP000283433"/>
    </source>
</evidence>
<dbReference type="EMBL" id="MBTA01000012">
    <property type="protein sequence ID" value="RKD17068.1"/>
    <property type="molecule type" value="Genomic_DNA"/>
</dbReference>
<keyword evidence="2" id="KW-0238">DNA-binding</keyword>
<dbReference type="GO" id="GO:0003677">
    <property type="term" value="F:DNA binding"/>
    <property type="evidence" value="ECO:0007669"/>
    <property type="project" value="UniProtKB-KW"/>
</dbReference>